<dbReference type="PANTHER" id="PTHR33393">
    <property type="entry name" value="POLYGLUTAMINE SYNTHESIS ACCESSORY PROTEIN RV0574C-RELATED"/>
    <property type="match status" value="1"/>
</dbReference>
<feature type="transmembrane region" description="Helical" evidence="3">
    <location>
        <begin position="56"/>
        <end position="76"/>
    </location>
</feature>
<dbReference type="PANTHER" id="PTHR33393:SF12">
    <property type="entry name" value="CAPSULE BIOSYNTHESIS PROTEIN CAPA"/>
    <property type="match status" value="1"/>
</dbReference>
<dbReference type="InterPro" id="IPR029052">
    <property type="entry name" value="Metallo-depent_PP-like"/>
</dbReference>
<dbReference type="InterPro" id="IPR052169">
    <property type="entry name" value="CW_Biosynth-Accessory"/>
</dbReference>
<comment type="similarity">
    <text evidence="1">Belongs to the CapA family.</text>
</comment>
<protein>
    <submittedName>
        <fullName evidence="5">CapA family protein</fullName>
    </submittedName>
</protein>
<organism evidence="5 6">
    <name type="scientific">Candidatus Olsenella excrementavium</name>
    <dbReference type="NCBI Taxonomy" id="2838709"/>
    <lineage>
        <taxon>Bacteria</taxon>
        <taxon>Bacillati</taxon>
        <taxon>Actinomycetota</taxon>
        <taxon>Coriobacteriia</taxon>
        <taxon>Coriobacteriales</taxon>
        <taxon>Atopobiaceae</taxon>
        <taxon>Olsenella</taxon>
    </lineage>
</organism>
<reference evidence="5" key="2">
    <citation type="submission" date="2021-04" db="EMBL/GenBank/DDBJ databases">
        <authorList>
            <person name="Gilroy R."/>
        </authorList>
    </citation>
    <scope>NUCLEOTIDE SEQUENCE</scope>
    <source>
        <strain evidence="5">ChiHjej10B9-743</strain>
    </source>
</reference>
<evidence type="ECO:0000256" key="3">
    <source>
        <dbReference type="SAM" id="Phobius"/>
    </source>
</evidence>
<reference evidence="5" key="1">
    <citation type="journal article" date="2021" name="PeerJ">
        <title>Extensive microbial diversity within the chicken gut microbiome revealed by metagenomics and culture.</title>
        <authorList>
            <person name="Gilroy R."/>
            <person name="Ravi A."/>
            <person name="Getino M."/>
            <person name="Pursley I."/>
            <person name="Horton D.L."/>
            <person name="Alikhan N.F."/>
            <person name="Baker D."/>
            <person name="Gharbi K."/>
            <person name="Hall N."/>
            <person name="Watson M."/>
            <person name="Adriaenssens E.M."/>
            <person name="Foster-Nyarko E."/>
            <person name="Jarju S."/>
            <person name="Secka A."/>
            <person name="Antonio M."/>
            <person name="Oren A."/>
            <person name="Chaudhuri R.R."/>
            <person name="La Ragione R."/>
            <person name="Hildebrand F."/>
            <person name="Pallen M.J."/>
        </authorList>
    </citation>
    <scope>NUCLEOTIDE SEQUENCE</scope>
    <source>
        <strain evidence="5">ChiHjej10B9-743</strain>
    </source>
</reference>
<dbReference type="Pfam" id="PF09587">
    <property type="entry name" value="PGA_cap"/>
    <property type="match status" value="1"/>
</dbReference>
<evidence type="ECO:0000259" key="4">
    <source>
        <dbReference type="SMART" id="SM00854"/>
    </source>
</evidence>
<comment type="caution">
    <text evidence="5">The sequence shown here is derived from an EMBL/GenBank/DDBJ whole genome shotgun (WGS) entry which is preliminary data.</text>
</comment>
<dbReference type="InterPro" id="IPR019079">
    <property type="entry name" value="Capsule_synth_CapA"/>
</dbReference>
<evidence type="ECO:0000256" key="1">
    <source>
        <dbReference type="ARBA" id="ARBA00005662"/>
    </source>
</evidence>
<feature type="compositionally biased region" description="Basic and acidic residues" evidence="2">
    <location>
        <begin position="19"/>
        <end position="30"/>
    </location>
</feature>
<dbReference type="SUPFAM" id="SSF56300">
    <property type="entry name" value="Metallo-dependent phosphatases"/>
    <property type="match status" value="1"/>
</dbReference>
<dbReference type="SMART" id="SM00854">
    <property type="entry name" value="PGA_cap"/>
    <property type="match status" value="1"/>
</dbReference>
<dbReference type="EMBL" id="DXCP01000034">
    <property type="protein sequence ID" value="HIY79732.1"/>
    <property type="molecule type" value="Genomic_DNA"/>
</dbReference>
<accession>A0A9D1ZB18</accession>
<dbReference type="Proteomes" id="UP000824133">
    <property type="component" value="Unassembled WGS sequence"/>
</dbReference>
<name>A0A9D1ZB18_9ACTN</name>
<dbReference type="AlphaFoldDB" id="A0A9D1ZB18"/>
<keyword evidence="3" id="KW-0812">Transmembrane</keyword>
<keyword evidence="3" id="KW-1133">Transmembrane helix</keyword>
<sequence>MSESYRQRKRSKQPHRRGTRIEPAAKRTERTAAWAPRTGAPRPAPKARHSRRSFSALPVVALVAAVALVGAGVFALRGCLAPQPSEPVPVEEEDPTTVHFVAVGDNLPEISIANYADAQAGEVGDGDYDYRPVYEPVKSYVESADLSYVKQETHLGGDDIGPKGYPSFNTTDQMADAIVDTGFDLVASASNHSYDWGYYGANEHSREVWNAQPVVFTGTATSDAEAAEIATIERNGITFALLDYTYGVNGYDQEDLPSYAVNFIDKDRIADDVARAQEMADVVLVAMHWGTENLMEADEYQTEYAQYLADLGVDVVLGSHPHVIGPMTWLTGEGGNRTLVAYSLGNFVVNHDSPSAKNQLEGMLSCDFVREEEDGEVSIENVVWTPLVMHTDGSSFAVYPLKDYTDELAAANPVLAELDDPISWLGDTSAQVVNSLGDDFRIDV</sequence>
<feature type="domain" description="Capsule synthesis protein CapA" evidence="4">
    <location>
        <begin position="99"/>
        <end position="351"/>
    </location>
</feature>
<dbReference type="CDD" id="cd07381">
    <property type="entry name" value="MPP_CapA"/>
    <property type="match status" value="1"/>
</dbReference>
<proteinExistence type="inferred from homology"/>
<evidence type="ECO:0000313" key="5">
    <source>
        <dbReference type="EMBL" id="HIY79732.1"/>
    </source>
</evidence>
<evidence type="ECO:0000256" key="2">
    <source>
        <dbReference type="SAM" id="MobiDB-lite"/>
    </source>
</evidence>
<feature type="compositionally biased region" description="Basic residues" evidence="2">
    <location>
        <begin position="7"/>
        <end position="18"/>
    </location>
</feature>
<gene>
    <name evidence="5" type="ORF">IAA42_04765</name>
</gene>
<keyword evidence="3" id="KW-0472">Membrane</keyword>
<dbReference type="Gene3D" id="3.60.21.10">
    <property type="match status" value="1"/>
</dbReference>
<feature type="region of interest" description="Disordered" evidence="2">
    <location>
        <begin position="1"/>
        <end position="50"/>
    </location>
</feature>
<evidence type="ECO:0000313" key="6">
    <source>
        <dbReference type="Proteomes" id="UP000824133"/>
    </source>
</evidence>